<reference evidence="1" key="1">
    <citation type="submission" date="2022-12" db="EMBL/GenBank/DDBJ databases">
        <authorList>
            <person name="Bing R.G."/>
            <person name="Willard D.J."/>
            <person name="Manesh M.J.H."/>
            <person name="Laemthong T."/>
            <person name="Crosby J.R."/>
            <person name="Kelly R.M."/>
        </authorList>
    </citation>
    <scope>NUCLEOTIDE SEQUENCE</scope>
    <source>
        <strain evidence="1">DSM 8991</strain>
    </source>
</reference>
<dbReference type="Proteomes" id="UP001164745">
    <property type="component" value="Chromosome"/>
</dbReference>
<sequence>MSKYSPSNDKYVMFKQYPIDFRYNKYIYDWLKKLPRLYTCYDYKRFEKYGYIEDIKSIPQLYKEPVLRLFDLGIYVYDKSPIYYQKVRAKPGKTLTEQEAQTLIDRLFDEKKRDVFDEVTYDSALYMTQTGDVICGRSNLGNIDILIQQMAPFSETQVISELDAVVFETPVATVRVLPGAAKTLKYQLEHSESFKMGYWHRLALVPRWYMWQEKDKSLYMTFYPTYVIKKKSGMPIVGRDDSSAWISPTSVSTLAFGEQLPDAVKGLWKLADYLDKPGVLKAGKPGALVKCPDFYYYEERISDGQDVVLDFVSVIYFVQPDVEYSKYIVFKPDPKYK</sequence>
<proteinExistence type="predicted"/>
<protein>
    <submittedName>
        <fullName evidence="1">Uncharacterized protein</fullName>
    </submittedName>
</protein>
<gene>
    <name evidence="1" type="ORF">OTJ99_000085</name>
</gene>
<keyword evidence="2" id="KW-1185">Reference proteome</keyword>
<name>A0ABY7BFR4_9FIRM</name>
<evidence type="ECO:0000313" key="1">
    <source>
        <dbReference type="EMBL" id="WAM31654.1"/>
    </source>
</evidence>
<accession>A0ABY7BFR4</accession>
<dbReference type="RefSeq" id="WP_157841366.1">
    <property type="nucleotide sequence ID" value="NZ_CP113864.1"/>
</dbReference>
<organism evidence="1 2">
    <name type="scientific">Caldicellulosiruptor naganoensis</name>
    <dbReference type="NCBI Taxonomy" id="29324"/>
    <lineage>
        <taxon>Bacteria</taxon>
        <taxon>Bacillati</taxon>
        <taxon>Bacillota</taxon>
        <taxon>Bacillota incertae sedis</taxon>
        <taxon>Caldicellulosiruptorales</taxon>
        <taxon>Caldicellulosiruptoraceae</taxon>
        <taxon>Caldicellulosiruptor</taxon>
    </lineage>
</organism>
<dbReference type="EMBL" id="CP113864">
    <property type="protein sequence ID" value="WAM31654.1"/>
    <property type="molecule type" value="Genomic_DNA"/>
</dbReference>
<evidence type="ECO:0000313" key="2">
    <source>
        <dbReference type="Proteomes" id="UP001164745"/>
    </source>
</evidence>